<dbReference type="EMBL" id="JAHXZI010000001">
    <property type="protein sequence ID" value="MBW6432714.1"/>
    <property type="molecule type" value="Genomic_DNA"/>
</dbReference>
<name>A0ABS7AX08_9ACTN</name>
<organism evidence="1 2">
    <name type="scientific">Actinoplanes hulinensis</name>
    <dbReference type="NCBI Taxonomy" id="1144547"/>
    <lineage>
        <taxon>Bacteria</taxon>
        <taxon>Bacillati</taxon>
        <taxon>Actinomycetota</taxon>
        <taxon>Actinomycetes</taxon>
        <taxon>Micromonosporales</taxon>
        <taxon>Micromonosporaceae</taxon>
        <taxon>Actinoplanes</taxon>
    </lineage>
</organism>
<keyword evidence="2" id="KW-1185">Reference proteome</keyword>
<accession>A0ABS7AX08</accession>
<dbReference type="Proteomes" id="UP001519863">
    <property type="component" value="Unassembled WGS sequence"/>
</dbReference>
<sequence length="57" mass="5876">MSTPPIPSTDQGRALLADPGATADAVAEALHYPEVHVFELPTRPVAPGLISGSEARP</sequence>
<evidence type="ECO:0000313" key="1">
    <source>
        <dbReference type="EMBL" id="MBW6432714.1"/>
    </source>
</evidence>
<proteinExistence type="predicted"/>
<evidence type="ECO:0000313" key="2">
    <source>
        <dbReference type="Proteomes" id="UP001519863"/>
    </source>
</evidence>
<reference evidence="1 2" key="1">
    <citation type="journal article" date="2013" name="Antonie Van Leeuwenhoek">
        <title>Actinoplanes hulinensis sp. nov., a novel actinomycete isolated from soybean root (Glycine max (L.) Merr).</title>
        <authorList>
            <person name="Shen Y."/>
            <person name="Liu C."/>
            <person name="Wang X."/>
            <person name="Zhao J."/>
            <person name="Jia F."/>
            <person name="Zhang Y."/>
            <person name="Wang L."/>
            <person name="Yang D."/>
            <person name="Xiang W."/>
        </authorList>
    </citation>
    <scope>NUCLEOTIDE SEQUENCE [LARGE SCALE GENOMIC DNA]</scope>
    <source>
        <strain evidence="1 2">NEAU-M9</strain>
    </source>
</reference>
<protein>
    <submittedName>
        <fullName evidence="1">Uncharacterized protein</fullName>
    </submittedName>
</protein>
<gene>
    <name evidence="1" type="ORF">KZ829_03035</name>
</gene>
<comment type="caution">
    <text evidence="1">The sequence shown here is derived from an EMBL/GenBank/DDBJ whole genome shotgun (WGS) entry which is preliminary data.</text>
</comment>
<dbReference type="RefSeq" id="WP_220142279.1">
    <property type="nucleotide sequence ID" value="NZ_JAHXZI010000001.1"/>
</dbReference>